<feature type="compositionally biased region" description="Low complexity" evidence="5">
    <location>
        <begin position="106"/>
        <end position="120"/>
    </location>
</feature>
<evidence type="ECO:0000256" key="2">
    <source>
        <dbReference type="ARBA" id="ARBA00022980"/>
    </source>
</evidence>
<evidence type="ECO:0000256" key="5">
    <source>
        <dbReference type="SAM" id="MobiDB-lite"/>
    </source>
</evidence>
<gene>
    <name evidence="6" type="ORF">C2857_007328</name>
</gene>
<dbReference type="EMBL" id="CP031386">
    <property type="protein sequence ID" value="QPG98167.1"/>
    <property type="molecule type" value="Genomic_DNA"/>
</dbReference>
<dbReference type="AlphaFoldDB" id="A0A7S9KQQ2"/>
<evidence type="ECO:0000313" key="6">
    <source>
        <dbReference type="EMBL" id="QPG98167.1"/>
    </source>
</evidence>
<dbReference type="PANTHER" id="PTHR13501:SF10">
    <property type="entry name" value="LARGE RIBOSOMAL SUBUNIT PROTEIN UL22M"/>
    <property type="match status" value="1"/>
</dbReference>
<dbReference type="PANTHER" id="PTHR13501">
    <property type="entry name" value="CHLOROPLAST 50S RIBOSOMAL PROTEIN L22-RELATED"/>
    <property type="match status" value="1"/>
</dbReference>
<reference evidence="6 7" key="1">
    <citation type="journal article" date="2018" name="PLoS Genet.">
        <title>Repeat elements organise 3D genome structure and mediate transcription in the filamentous fungus Epichloe festucae.</title>
        <authorList>
            <person name="Winter D.J."/>
            <person name="Ganley A.R.D."/>
            <person name="Young C.A."/>
            <person name="Liachko I."/>
            <person name="Schardl C.L."/>
            <person name="Dupont P.Y."/>
            <person name="Berry D."/>
            <person name="Ram A."/>
            <person name="Scott B."/>
            <person name="Cox M.P."/>
        </authorList>
    </citation>
    <scope>NUCLEOTIDE SEQUENCE [LARGE SCALE GENOMIC DNA]</scope>
    <source>
        <strain evidence="6 7">Fl1</strain>
    </source>
</reference>
<evidence type="ECO:0000313" key="7">
    <source>
        <dbReference type="Proteomes" id="UP000594364"/>
    </source>
</evidence>
<dbReference type="FunFam" id="3.90.470.10:FF:000017">
    <property type="entry name" value="54S ribosomal protein L22, mitochondrial"/>
    <property type="match status" value="1"/>
</dbReference>
<evidence type="ECO:0008006" key="8">
    <source>
        <dbReference type="Google" id="ProtNLM"/>
    </source>
</evidence>
<feature type="region of interest" description="Disordered" evidence="5">
    <location>
        <begin position="95"/>
        <end position="131"/>
    </location>
</feature>
<dbReference type="Pfam" id="PF00237">
    <property type="entry name" value="Ribosomal_L22"/>
    <property type="match status" value="1"/>
</dbReference>
<feature type="region of interest" description="Disordered" evidence="5">
    <location>
        <begin position="20"/>
        <end position="75"/>
    </location>
</feature>
<dbReference type="GO" id="GO:0006412">
    <property type="term" value="P:translation"/>
    <property type="evidence" value="ECO:0007669"/>
    <property type="project" value="InterPro"/>
</dbReference>
<name>A0A7S9KQQ2_EPIFF</name>
<dbReference type="InterPro" id="IPR036394">
    <property type="entry name" value="Ribosomal_uL22_sf"/>
</dbReference>
<dbReference type="OrthoDB" id="416470at2759"/>
<evidence type="ECO:0000256" key="1">
    <source>
        <dbReference type="ARBA" id="ARBA00009451"/>
    </source>
</evidence>
<dbReference type="Proteomes" id="UP000594364">
    <property type="component" value="Chromosome 2"/>
</dbReference>
<dbReference type="GO" id="GO:0003735">
    <property type="term" value="F:structural constituent of ribosome"/>
    <property type="evidence" value="ECO:0007669"/>
    <property type="project" value="InterPro"/>
</dbReference>
<keyword evidence="2 4" id="KW-0689">Ribosomal protein</keyword>
<evidence type="ECO:0000256" key="4">
    <source>
        <dbReference type="RuleBase" id="RU004005"/>
    </source>
</evidence>
<dbReference type="InterPro" id="IPR001063">
    <property type="entry name" value="Ribosomal_uL22"/>
</dbReference>
<comment type="similarity">
    <text evidence="1 4">Belongs to the universal ribosomal protein uL22 family.</text>
</comment>
<dbReference type="Gene3D" id="3.90.470.10">
    <property type="entry name" value="Ribosomal protein L22/L17"/>
    <property type="match status" value="1"/>
</dbReference>
<proteinExistence type="inferred from homology"/>
<sequence>MSLRLASRRLALSGSPSIAPLATTLLSPKPSSQRRSKWSVNIFKGWGKPGSKEGTASAARSQDPTSAELDDPKKRAAFLERNMHGSVSDNIFQDEIDAAKPPPPSAAAEEASSASQQQPEQKTRENMAMVTDPDPRSRIRWQRRKVIQMVRNNGAITKQERLKMTERQLLHKSHFMPTSVKKLVMLSRQIAGKNVDDAITQMTWSKKKMAAEVKYYLEEARDLAIAQRGMGLGKVNGETFEKPRKIQTKDGSWIQVHDPTRMYIAQSWVGRGPLRGKEIDYKGRGRMGIIQHPSTSFTILLKEEKTRIREYEELVAKKTAKGPWVHLPNRRVYGQRPYYSW</sequence>
<dbReference type="GO" id="GO:0015934">
    <property type="term" value="C:large ribosomal subunit"/>
    <property type="evidence" value="ECO:0007669"/>
    <property type="project" value="InterPro"/>
</dbReference>
<dbReference type="InterPro" id="IPR047867">
    <property type="entry name" value="Ribosomal_uL22_bac/org-type"/>
</dbReference>
<protein>
    <recommendedName>
        <fullName evidence="8">Mitochondrial large ribosomal subunit</fullName>
    </recommendedName>
</protein>
<organism evidence="6 7">
    <name type="scientific">Epichloe festucae (strain Fl1)</name>
    <dbReference type="NCBI Taxonomy" id="877507"/>
    <lineage>
        <taxon>Eukaryota</taxon>
        <taxon>Fungi</taxon>
        <taxon>Dikarya</taxon>
        <taxon>Ascomycota</taxon>
        <taxon>Pezizomycotina</taxon>
        <taxon>Sordariomycetes</taxon>
        <taxon>Hypocreomycetidae</taxon>
        <taxon>Hypocreales</taxon>
        <taxon>Clavicipitaceae</taxon>
        <taxon>Epichloe</taxon>
    </lineage>
</organism>
<accession>A0A7S9KQQ2</accession>
<dbReference type="SUPFAM" id="SSF54843">
    <property type="entry name" value="Ribosomal protein L22"/>
    <property type="match status" value="1"/>
</dbReference>
<evidence type="ECO:0000256" key="3">
    <source>
        <dbReference type="ARBA" id="ARBA00023274"/>
    </source>
</evidence>
<keyword evidence="7" id="KW-1185">Reference proteome</keyword>
<keyword evidence="3 4" id="KW-0687">Ribonucleoprotein</keyword>